<evidence type="ECO:0000256" key="3">
    <source>
        <dbReference type="ARBA" id="ARBA00022989"/>
    </source>
</evidence>
<sequence length="131" mass="14278">MTGSLPIGFEFAAELTFPIAEGTTSGLLNASAQVFGVLMTMIMGHIIHSVNIFVCNVALSAFLFVGTVLTALIKSDLRRQMAHKNIPYVVPVSFPYRTIGRQAKEKYEAGDGKYKLSHHANGLRACVFLKC</sequence>
<dbReference type="GO" id="GO:0020037">
    <property type="term" value="F:heme binding"/>
    <property type="evidence" value="ECO:0007669"/>
    <property type="project" value="TreeGrafter"/>
</dbReference>
<evidence type="ECO:0000256" key="5">
    <source>
        <dbReference type="SAM" id="Phobius"/>
    </source>
</evidence>
<evidence type="ECO:0000256" key="2">
    <source>
        <dbReference type="ARBA" id="ARBA00022692"/>
    </source>
</evidence>
<proteinExistence type="predicted"/>
<evidence type="ECO:0000313" key="6">
    <source>
        <dbReference type="EMBL" id="KHN83889.1"/>
    </source>
</evidence>
<dbReference type="PANTHER" id="PTHR10924">
    <property type="entry name" value="MAJOR FACILITATOR SUPERFAMILY PROTEIN-RELATED"/>
    <property type="match status" value="1"/>
</dbReference>
<dbReference type="AlphaFoldDB" id="A0A0B2VRE8"/>
<gene>
    <name evidence="6" type="primary">C09D4.1</name>
    <name evidence="6" type="ORF">Tcan_11346</name>
</gene>
<dbReference type="Proteomes" id="UP000031036">
    <property type="component" value="Unassembled WGS sequence"/>
</dbReference>
<dbReference type="GO" id="GO:0097037">
    <property type="term" value="P:heme export"/>
    <property type="evidence" value="ECO:0007669"/>
    <property type="project" value="TreeGrafter"/>
</dbReference>
<accession>A0A0B2VRE8</accession>
<keyword evidence="3 5" id="KW-1133">Transmembrane helix</keyword>
<keyword evidence="4 5" id="KW-0472">Membrane</keyword>
<dbReference type="OMA" id="KLSHHAN"/>
<dbReference type="PANTHER" id="PTHR10924:SF4">
    <property type="entry name" value="GH15861P"/>
    <property type="match status" value="1"/>
</dbReference>
<keyword evidence="2 5" id="KW-0812">Transmembrane</keyword>
<comment type="caution">
    <text evidence="6">The sequence shown here is derived from an EMBL/GenBank/DDBJ whole genome shotgun (WGS) entry which is preliminary data.</text>
</comment>
<dbReference type="STRING" id="6265.A0A0B2VRE8"/>
<evidence type="ECO:0000256" key="1">
    <source>
        <dbReference type="ARBA" id="ARBA00004141"/>
    </source>
</evidence>
<reference evidence="6 7" key="1">
    <citation type="submission" date="2014-11" db="EMBL/GenBank/DDBJ databases">
        <title>Genetic blueprint of the zoonotic pathogen Toxocara canis.</title>
        <authorList>
            <person name="Zhu X.-Q."/>
            <person name="Korhonen P.K."/>
            <person name="Cai H."/>
            <person name="Young N.D."/>
            <person name="Nejsum P."/>
            <person name="von Samson-Himmelstjerna G."/>
            <person name="Boag P.R."/>
            <person name="Tan P."/>
            <person name="Li Q."/>
            <person name="Min J."/>
            <person name="Yang Y."/>
            <person name="Wang X."/>
            <person name="Fang X."/>
            <person name="Hall R.S."/>
            <person name="Hofmann A."/>
            <person name="Sternberg P.W."/>
            <person name="Jex A.R."/>
            <person name="Gasser R.B."/>
        </authorList>
    </citation>
    <scope>NUCLEOTIDE SEQUENCE [LARGE SCALE GENOMIC DNA]</scope>
    <source>
        <strain evidence="6">PN_DK_2014</strain>
    </source>
</reference>
<name>A0A0B2VRE8_TOXCA</name>
<dbReference type="OrthoDB" id="422206at2759"/>
<evidence type="ECO:0000256" key="4">
    <source>
        <dbReference type="ARBA" id="ARBA00023136"/>
    </source>
</evidence>
<organism evidence="6 7">
    <name type="scientific">Toxocara canis</name>
    <name type="common">Canine roundworm</name>
    <dbReference type="NCBI Taxonomy" id="6265"/>
    <lineage>
        <taxon>Eukaryota</taxon>
        <taxon>Metazoa</taxon>
        <taxon>Ecdysozoa</taxon>
        <taxon>Nematoda</taxon>
        <taxon>Chromadorea</taxon>
        <taxon>Rhabditida</taxon>
        <taxon>Spirurina</taxon>
        <taxon>Ascaridomorpha</taxon>
        <taxon>Ascaridoidea</taxon>
        <taxon>Toxocaridae</taxon>
        <taxon>Toxocara</taxon>
    </lineage>
</organism>
<comment type="subcellular location">
    <subcellularLocation>
        <location evidence="1">Membrane</location>
        <topology evidence="1">Multi-pass membrane protein</topology>
    </subcellularLocation>
</comment>
<evidence type="ECO:0000313" key="7">
    <source>
        <dbReference type="Proteomes" id="UP000031036"/>
    </source>
</evidence>
<dbReference type="GO" id="GO:0016020">
    <property type="term" value="C:membrane"/>
    <property type="evidence" value="ECO:0007669"/>
    <property type="project" value="UniProtKB-SubCell"/>
</dbReference>
<feature type="transmembrane region" description="Helical" evidence="5">
    <location>
        <begin position="46"/>
        <end position="73"/>
    </location>
</feature>
<dbReference type="SUPFAM" id="SSF103473">
    <property type="entry name" value="MFS general substrate transporter"/>
    <property type="match status" value="1"/>
</dbReference>
<dbReference type="InterPro" id="IPR049680">
    <property type="entry name" value="FLVCR1-2_SLC49-like"/>
</dbReference>
<dbReference type="EMBL" id="JPKZ01001124">
    <property type="protein sequence ID" value="KHN83889.1"/>
    <property type="molecule type" value="Genomic_DNA"/>
</dbReference>
<dbReference type="GO" id="GO:0015232">
    <property type="term" value="F:heme transmembrane transporter activity"/>
    <property type="evidence" value="ECO:0007669"/>
    <property type="project" value="TreeGrafter"/>
</dbReference>
<keyword evidence="7" id="KW-1185">Reference proteome</keyword>
<dbReference type="InterPro" id="IPR036259">
    <property type="entry name" value="MFS_trans_sf"/>
</dbReference>
<protein>
    <submittedName>
        <fullName evidence="6">Putative MFS-type transporter C09D4.1</fullName>
    </submittedName>
</protein>